<evidence type="ECO:0000313" key="3">
    <source>
        <dbReference type="Proteomes" id="UP000092598"/>
    </source>
</evidence>
<gene>
    <name evidence="2" type="ORF">SLINC_3863</name>
</gene>
<dbReference type="Gene3D" id="3.40.50.2000">
    <property type="entry name" value="Glycogen Phosphorylase B"/>
    <property type="match status" value="2"/>
</dbReference>
<dbReference type="PANTHER" id="PTHR10788:SF106">
    <property type="entry name" value="BCDNA.GH08860"/>
    <property type="match status" value="1"/>
</dbReference>
<evidence type="ECO:0000256" key="1">
    <source>
        <dbReference type="ARBA" id="ARBA00008799"/>
    </source>
</evidence>
<protein>
    <submittedName>
        <fullName evidence="2">Trehalose-phosphate synthase</fullName>
    </submittedName>
</protein>
<sequence length="453" mass="49965">MLVASNRGPVSYEVREDGSLHTKRGGGGLVSGLSAIGSDADSLWVCSALSDGDREAVRRGEGEPGVRMLDIPADVHADAYNGIANSVLWFVHHMLYQTPLEPVFDAEFRRQWASYETYNRAFAQALAESAAPGAAVVVQDYHLTLVPGLLRELRPDLRIGHFSHTPWAPPEYFRMLPDDIAEQVLRGMLGADRLGFLTRRWADAFTACAEQVVGGIGDTRIGVHGLGADADFLRERSHRADVEERISALRAEIGEGRRAIVRVDRTELSKNIVRGLLAYRQLLDDRPEWRERVVHVAFAYPSRQDLAVYRDYMAEVRRVAEEINSVYGTPGWTPVLLHLKDDFARSLAAYRLADVALVNPIRDGMNLVAKEVPVVSDEGCVLVLSREAGAFEELGEEAIAVNPYDVVGTASALHEALSVPPEERAERTKRLAAAATALPPAQWFLDQLNALRS</sequence>
<dbReference type="GO" id="GO:0005829">
    <property type="term" value="C:cytosol"/>
    <property type="evidence" value="ECO:0007669"/>
    <property type="project" value="TreeGrafter"/>
</dbReference>
<dbReference type="STRING" id="1915.SLINC_3863"/>
<dbReference type="GO" id="GO:0004805">
    <property type="term" value="F:trehalose-phosphatase activity"/>
    <property type="evidence" value="ECO:0007669"/>
    <property type="project" value="TreeGrafter"/>
</dbReference>
<dbReference type="GO" id="GO:0005992">
    <property type="term" value="P:trehalose biosynthetic process"/>
    <property type="evidence" value="ECO:0007669"/>
    <property type="project" value="InterPro"/>
</dbReference>
<keyword evidence="3" id="KW-1185">Reference proteome</keyword>
<dbReference type="Pfam" id="PF00982">
    <property type="entry name" value="Glyco_transf_20"/>
    <property type="match status" value="1"/>
</dbReference>
<dbReference type="CDD" id="cd03788">
    <property type="entry name" value="GT20_TPS"/>
    <property type="match status" value="1"/>
</dbReference>
<dbReference type="PATRIC" id="fig|1915.4.peg.4253"/>
<dbReference type="SUPFAM" id="SSF53756">
    <property type="entry name" value="UDP-Glycosyltransferase/glycogen phosphorylase"/>
    <property type="match status" value="1"/>
</dbReference>
<reference evidence="2 3" key="1">
    <citation type="submission" date="2016-07" db="EMBL/GenBank/DDBJ databases">
        <title>Enhancement of antibiotic productionsby engineered nitrateutilization in actinobacteria.</title>
        <authorList>
            <person name="Meng S.C."/>
        </authorList>
    </citation>
    <scope>NUCLEOTIDE SEQUENCE [LARGE SCALE GENOMIC DNA]</scope>
    <source>
        <strain evidence="2 3">NRRL 2936</strain>
    </source>
</reference>
<dbReference type="AlphaFoldDB" id="A0A1B1MC69"/>
<dbReference type="Proteomes" id="UP000092598">
    <property type="component" value="Chromosome"/>
</dbReference>
<accession>A0A1B1MC69</accession>
<evidence type="ECO:0000313" key="2">
    <source>
        <dbReference type="EMBL" id="ANS66087.1"/>
    </source>
</evidence>
<organism evidence="2 3">
    <name type="scientific">Streptomyces lincolnensis</name>
    <dbReference type="NCBI Taxonomy" id="1915"/>
    <lineage>
        <taxon>Bacteria</taxon>
        <taxon>Bacillati</taxon>
        <taxon>Actinomycetota</taxon>
        <taxon>Actinomycetes</taxon>
        <taxon>Kitasatosporales</taxon>
        <taxon>Streptomycetaceae</taxon>
        <taxon>Streptomyces</taxon>
    </lineage>
</organism>
<dbReference type="PANTHER" id="PTHR10788">
    <property type="entry name" value="TREHALOSE-6-PHOSPHATE SYNTHASE"/>
    <property type="match status" value="1"/>
</dbReference>
<dbReference type="EMBL" id="CP016438">
    <property type="protein sequence ID" value="ANS66087.1"/>
    <property type="molecule type" value="Genomic_DNA"/>
</dbReference>
<comment type="similarity">
    <text evidence="1">Belongs to the glycosyltransferase 20 family.</text>
</comment>
<dbReference type="InterPro" id="IPR001830">
    <property type="entry name" value="Glyco_trans_20"/>
</dbReference>
<dbReference type="KEGG" id="sls:SLINC_3863"/>
<dbReference type="GO" id="GO:0003825">
    <property type="term" value="F:alpha,alpha-trehalose-phosphate synthase (UDP-forming) activity"/>
    <property type="evidence" value="ECO:0007669"/>
    <property type="project" value="TreeGrafter"/>
</dbReference>
<name>A0A1B1MC69_STRLN</name>
<proteinExistence type="inferred from homology"/>